<dbReference type="Pfam" id="PF02596">
    <property type="entry name" value="DUF169"/>
    <property type="match status" value="1"/>
</dbReference>
<dbReference type="EMBL" id="CP045875">
    <property type="protein sequence ID" value="QGG47436.1"/>
    <property type="molecule type" value="Genomic_DNA"/>
</dbReference>
<protein>
    <recommendedName>
        <fullName evidence="3">DUF169 domain-containing protein</fullName>
    </recommendedName>
</protein>
<sequence length="261" mass="29405">MQPWQQEGQKLEVSIRPETFPLAIKIFPSGEPLPAKVKKPARDLGVQVALCQAVGMARRYGWTLAIDQEDQSCPIAHIAFGFQPSLPFYEEGHLACGMYVQNKEAAVRSEAIIPKLTEQERGTVVMAPLTKANFEPDLLLLYGNSAQIMRLVAASLYFEGGAMETHISPRADCAHSIIGTLQEEKAKVILPCYGDRIFGQTQDHEMAFTLPYKELKQLLIGLEGTHRGGIRYPVPTYLRYQVHYPPNYEKLKKMWEEKEEA</sequence>
<gene>
    <name evidence="1" type="ORF">FTV88_1289</name>
</gene>
<dbReference type="PANTHER" id="PTHR37954">
    <property type="entry name" value="BLL4979 PROTEIN"/>
    <property type="match status" value="1"/>
</dbReference>
<evidence type="ECO:0008006" key="3">
    <source>
        <dbReference type="Google" id="ProtNLM"/>
    </source>
</evidence>
<dbReference type="Proteomes" id="UP000366051">
    <property type="component" value="Chromosome"/>
</dbReference>
<dbReference type="InterPro" id="IPR003748">
    <property type="entry name" value="DUF169"/>
</dbReference>
<dbReference type="RefSeq" id="WP_153724812.1">
    <property type="nucleotide sequence ID" value="NZ_CP045875.1"/>
</dbReference>
<keyword evidence="2" id="KW-1185">Reference proteome</keyword>
<name>A0A5Q2N1H3_9FIRM</name>
<organism evidence="1 2">
    <name type="scientific">Heliorestis convoluta</name>
    <dbReference type="NCBI Taxonomy" id="356322"/>
    <lineage>
        <taxon>Bacteria</taxon>
        <taxon>Bacillati</taxon>
        <taxon>Bacillota</taxon>
        <taxon>Clostridia</taxon>
        <taxon>Eubacteriales</taxon>
        <taxon>Heliobacteriaceae</taxon>
        <taxon>Heliorestis</taxon>
    </lineage>
</organism>
<evidence type="ECO:0000313" key="1">
    <source>
        <dbReference type="EMBL" id="QGG47436.1"/>
    </source>
</evidence>
<evidence type="ECO:0000313" key="2">
    <source>
        <dbReference type="Proteomes" id="UP000366051"/>
    </source>
</evidence>
<dbReference type="OrthoDB" id="9777728at2"/>
<dbReference type="AlphaFoldDB" id="A0A5Q2N1H3"/>
<reference evidence="2" key="1">
    <citation type="submission" date="2019-11" db="EMBL/GenBank/DDBJ databases">
        <title>Genome sequence of Heliorestis convoluta strain HH, an alkaliphilic and minimalistic phototrophic bacterium from a soda lake in Egypt.</title>
        <authorList>
            <person name="Dewey E.D."/>
            <person name="Stokes L.M."/>
            <person name="Burchell B.M."/>
            <person name="Shaffer K.N."/>
            <person name="Huntington A.M."/>
            <person name="Baker J.M."/>
            <person name="Nadendla S."/>
            <person name="Giglio M.G."/>
            <person name="Touchman J.W."/>
            <person name="Blankenship R.E."/>
            <person name="Madigan M.T."/>
            <person name="Sattley W.M."/>
        </authorList>
    </citation>
    <scope>NUCLEOTIDE SEQUENCE [LARGE SCALE GENOMIC DNA]</scope>
    <source>
        <strain evidence="2">HH</strain>
    </source>
</reference>
<accession>A0A5Q2N1H3</accession>
<proteinExistence type="predicted"/>
<dbReference type="KEGG" id="hcv:FTV88_1289"/>
<dbReference type="PANTHER" id="PTHR37954:SF3">
    <property type="entry name" value="DUF169 DOMAIN-CONTAINING PROTEIN"/>
    <property type="match status" value="1"/>
</dbReference>